<dbReference type="GO" id="GO:0003848">
    <property type="term" value="F:2-amino-4-hydroxy-6-hydroxymethyldihydropteridine diphosphokinase activity"/>
    <property type="evidence" value="ECO:0007669"/>
    <property type="project" value="UniProtKB-EC"/>
</dbReference>
<dbReference type="PANTHER" id="PTHR20941:SF1">
    <property type="entry name" value="FOLIC ACID SYNTHESIS PROTEIN FOL1"/>
    <property type="match status" value="1"/>
</dbReference>
<dbReference type="PROSITE" id="PS00793">
    <property type="entry name" value="DHPS_2"/>
    <property type="match status" value="1"/>
</dbReference>
<reference evidence="13 14" key="1">
    <citation type="journal article" date="2023" name="Sci. Data">
        <title>Genome assembly of the Korean intertidal mud-creeper Batillaria attramentaria.</title>
        <authorList>
            <person name="Patra A.K."/>
            <person name="Ho P.T."/>
            <person name="Jun S."/>
            <person name="Lee S.J."/>
            <person name="Kim Y."/>
            <person name="Won Y.J."/>
        </authorList>
    </citation>
    <scope>NUCLEOTIDE SEQUENCE [LARGE SCALE GENOMIC DNA]</scope>
    <source>
        <strain evidence="13">Wonlab-2016</strain>
    </source>
</reference>
<comment type="catalytic activity">
    <reaction evidence="2">
        <text>6-hydroxymethyl-7,8-dihydropterin + ATP = (7,8-dihydropterin-6-yl)methyl diphosphate + AMP + H(+)</text>
        <dbReference type="Rhea" id="RHEA:11412"/>
        <dbReference type="ChEBI" id="CHEBI:15378"/>
        <dbReference type="ChEBI" id="CHEBI:30616"/>
        <dbReference type="ChEBI" id="CHEBI:44841"/>
        <dbReference type="ChEBI" id="CHEBI:72950"/>
        <dbReference type="ChEBI" id="CHEBI:456215"/>
        <dbReference type="EC" id="2.7.6.3"/>
    </reaction>
</comment>
<comment type="cofactor">
    <cofactor evidence="3">
        <name>Mg(2+)</name>
        <dbReference type="ChEBI" id="CHEBI:18420"/>
    </cofactor>
</comment>
<dbReference type="EMBL" id="JACVVK020000041">
    <property type="protein sequence ID" value="KAK7499886.1"/>
    <property type="molecule type" value="Genomic_DNA"/>
</dbReference>
<name>A0ABD0LK43_9CAEN</name>
<comment type="caution">
    <text evidence="13">The sequence shown here is derived from an EMBL/GenBank/DDBJ whole genome shotgun (WGS) entry which is preliminary data.</text>
</comment>
<keyword evidence="9" id="KW-0460">Magnesium</keyword>
<dbReference type="NCBIfam" id="TIGR01496">
    <property type="entry name" value="DHPS"/>
    <property type="match status" value="1"/>
</dbReference>
<feature type="domain" description="Pterin-binding" evidence="12">
    <location>
        <begin position="1"/>
        <end position="252"/>
    </location>
</feature>
<evidence type="ECO:0000256" key="5">
    <source>
        <dbReference type="ARBA" id="ARBA00005051"/>
    </source>
</evidence>
<comment type="similarity">
    <text evidence="6">In the C-terminal section; belongs to the DHPS family.</text>
</comment>
<comment type="catalytic activity">
    <reaction evidence="1">
        <text>(7,8-dihydropterin-6-yl)methyl diphosphate + 4-aminobenzoate = 7,8-dihydropteroate + diphosphate</text>
        <dbReference type="Rhea" id="RHEA:19949"/>
        <dbReference type="ChEBI" id="CHEBI:17836"/>
        <dbReference type="ChEBI" id="CHEBI:17839"/>
        <dbReference type="ChEBI" id="CHEBI:33019"/>
        <dbReference type="ChEBI" id="CHEBI:72950"/>
        <dbReference type="EC" id="2.5.1.15"/>
    </reaction>
</comment>
<evidence type="ECO:0000259" key="12">
    <source>
        <dbReference type="PROSITE" id="PS50972"/>
    </source>
</evidence>
<accession>A0ABD0LK43</accession>
<evidence type="ECO:0000256" key="11">
    <source>
        <dbReference type="SAM" id="MobiDB-lite"/>
    </source>
</evidence>
<proteinExistence type="inferred from homology"/>
<evidence type="ECO:0000256" key="7">
    <source>
        <dbReference type="ARBA" id="ARBA00022679"/>
    </source>
</evidence>
<keyword evidence="8" id="KW-0479">Metal-binding</keyword>
<dbReference type="AlphaFoldDB" id="A0ABD0LK43"/>
<dbReference type="GO" id="GO:0004156">
    <property type="term" value="F:dihydropteroate synthase activity"/>
    <property type="evidence" value="ECO:0007669"/>
    <property type="project" value="UniProtKB-EC"/>
</dbReference>
<gene>
    <name evidence="13" type="ORF">BaRGS_00008977</name>
</gene>
<evidence type="ECO:0000256" key="2">
    <source>
        <dbReference type="ARBA" id="ARBA00000198"/>
    </source>
</evidence>
<feature type="region of interest" description="Disordered" evidence="11">
    <location>
        <begin position="262"/>
        <end position="282"/>
    </location>
</feature>
<dbReference type="Proteomes" id="UP001519460">
    <property type="component" value="Unassembled WGS sequence"/>
</dbReference>
<sequence length="282" mass="29994">MGILNVTPDSFSDGGLYLDADKAVAHGLDMAAKGADIIDVGGESTRPGAEPVEEEEEMRRVLPVIERLARGTDALLSVDTNKATVARAALKAGASIVNDISGLGFDPRMAGVVAEEDAALVLMHIKGTPNDMNVCPTYDDVVQEVTQYFRERLSYAQAAGVDLDRVVLDPGIGFGKTTRHNYTLLRDLGRLAELGRPILLGTSRKRFIGEAIGNKPAEERVWGTAASVACGVFTGAHIVRVHDVPEMVDVVRVTEAVVSAAQPEREATQQDKCVAPTQSSGS</sequence>
<evidence type="ECO:0000256" key="10">
    <source>
        <dbReference type="ARBA" id="ARBA00022909"/>
    </source>
</evidence>
<protein>
    <recommendedName>
        <fullName evidence="12">Pterin-binding domain-containing protein</fullName>
    </recommendedName>
</protein>
<dbReference type="Pfam" id="PF00809">
    <property type="entry name" value="Pterin_bind"/>
    <property type="match status" value="1"/>
</dbReference>
<dbReference type="InterPro" id="IPR006390">
    <property type="entry name" value="DHP_synth_dom"/>
</dbReference>
<dbReference type="SUPFAM" id="SSF51717">
    <property type="entry name" value="Dihydropteroate synthetase-like"/>
    <property type="match status" value="1"/>
</dbReference>
<dbReference type="FunFam" id="3.20.20.20:FF:000006">
    <property type="entry name" value="Dihydropteroate synthase"/>
    <property type="match status" value="1"/>
</dbReference>
<keyword evidence="7" id="KW-0808">Transferase</keyword>
<dbReference type="InterPro" id="IPR000489">
    <property type="entry name" value="Pterin-binding_dom"/>
</dbReference>
<evidence type="ECO:0000313" key="13">
    <source>
        <dbReference type="EMBL" id="KAK7499886.1"/>
    </source>
</evidence>
<evidence type="ECO:0000256" key="9">
    <source>
        <dbReference type="ARBA" id="ARBA00022842"/>
    </source>
</evidence>
<keyword evidence="14" id="KW-1185">Reference proteome</keyword>
<dbReference type="GO" id="GO:0046872">
    <property type="term" value="F:metal ion binding"/>
    <property type="evidence" value="ECO:0007669"/>
    <property type="project" value="UniProtKB-KW"/>
</dbReference>
<dbReference type="PROSITE" id="PS50972">
    <property type="entry name" value="PTERIN_BINDING"/>
    <property type="match status" value="1"/>
</dbReference>
<dbReference type="Gene3D" id="3.20.20.20">
    <property type="entry name" value="Dihydropteroate synthase-like"/>
    <property type="match status" value="1"/>
</dbReference>
<dbReference type="PANTHER" id="PTHR20941">
    <property type="entry name" value="FOLATE SYNTHESIS PROTEINS"/>
    <property type="match status" value="1"/>
</dbReference>
<evidence type="ECO:0000256" key="3">
    <source>
        <dbReference type="ARBA" id="ARBA00001946"/>
    </source>
</evidence>
<keyword evidence="10" id="KW-0289">Folate biosynthesis</keyword>
<organism evidence="13 14">
    <name type="scientific">Batillaria attramentaria</name>
    <dbReference type="NCBI Taxonomy" id="370345"/>
    <lineage>
        <taxon>Eukaryota</taxon>
        <taxon>Metazoa</taxon>
        <taxon>Spiralia</taxon>
        <taxon>Lophotrochozoa</taxon>
        <taxon>Mollusca</taxon>
        <taxon>Gastropoda</taxon>
        <taxon>Caenogastropoda</taxon>
        <taxon>Sorbeoconcha</taxon>
        <taxon>Cerithioidea</taxon>
        <taxon>Batillariidae</taxon>
        <taxon>Batillaria</taxon>
    </lineage>
</organism>
<evidence type="ECO:0000256" key="1">
    <source>
        <dbReference type="ARBA" id="ARBA00000012"/>
    </source>
</evidence>
<comment type="pathway">
    <text evidence="5">Cofactor biosynthesis; tetrahydrofolate biosynthesis; 2-amino-4-hydroxy-6-hydroxymethyl-7,8-dihydropteridine diphosphate from 7,8-dihydroneopterin triphosphate: step 4/4.</text>
</comment>
<dbReference type="InterPro" id="IPR011005">
    <property type="entry name" value="Dihydropteroate_synth-like_sf"/>
</dbReference>
<dbReference type="InterPro" id="IPR045031">
    <property type="entry name" value="DHP_synth-like"/>
</dbReference>
<comment type="pathway">
    <text evidence="4">Cofactor biosynthesis; tetrahydrofolate biosynthesis; 7,8-dihydrofolate from 2-amino-4-hydroxy-6-hydroxymethyl-7,8-dihydropteridine diphosphate and 4-aminobenzoate: step 1/2.</text>
</comment>
<dbReference type="CDD" id="cd00739">
    <property type="entry name" value="DHPS"/>
    <property type="match status" value="1"/>
</dbReference>
<evidence type="ECO:0000313" key="14">
    <source>
        <dbReference type="Proteomes" id="UP001519460"/>
    </source>
</evidence>
<evidence type="ECO:0000256" key="6">
    <source>
        <dbReference type="ARBA" id="ARBA00009951"/>
    </source>
</evidence>
<dbReference type="GO" id="GO:0046656">
    <property type="term" value="P:folic acid biosynthetic process"/>
    <property type="evidence" value="ECO:0007669"/>
    <property type="project" value="UniProtKB-KW"/>
</dbReference>
<evidence type="ECO:0000256" key="8">
    <source>
        <dbReference type="ARBA" id="ARBA00022723"/>
    </source>
</evidence>
<evidence type="ECO:0000256" key="4">
    <source>
        <dbReference type="ARBA" id="ARBA00004763"/>
    </source>
</evidence>